<feature type="transmembrane region" description="Helical" evidence="10">
    <location>
        <begin position="151"/>
        <end position="173"/>
    </location>
</feature>
<evidence type="ECO:0000256" key="5">
    <source>
        <dbReference type="ARBA" id="ARBA00022989"/>
    </source>
</evidence>
<keyword evidence="3 10" id="KW-0808">Transferase</keyword>
<dbReference type="Pfam" id="PF02660">
    <property type="entry name" value="G3P_acyltransf"/>
    <property type="match status" value="1"/>
</dbReference>
<dbReference type="RefSeq" id="WP_129078347.1">
    <property type="nucleotide sequence ID" value="NZ_QOUX01000037.1"/>
</dbReference>
<feature type="transmembrane region" description="Helical" evidence="10">
    <location>
        <begin position="52"/>
        <end position="74"/>
    </location>
</feature>
<dbReference type="GO" id="GO:0008654">
    <property type="term" value="P:phospholipid biosynthetic process"/>
    <property type="evidence" value="ECO:0007669"/>
    <property type="project" value="UniProtKB-UniRule"/>
</dbReference>
<keyword evidence="4 10" id="KW-0812">Transmembrane</keyword>
<dbReference type="GO" id="GO:0005886">
    <property type="term" value="C:plasma membrane"/>
    <property type="evidence" value="ECO:0007669"/>
    <property type="project" value="UniProtKB-SubCell"/>
</dbReference>
<keyword evidence="12" id="KW-1185">Reference proteome</keyword>
<dbReference type="SMART" id="SM01207">
    <property type="entry name" value="G3P_acyltransf"/>
    <property type="match status" value="1"/>
</dbReference>
<dbReference type="PANTHER" id="PTHR30309:SF0">
    <property type="entry name" value="GLYCEROL-3-PHOSPHATE ACYLTRANSFERASE-RELATED"/>
    <property type="match status" value="1"/>
</dbReference>
<comment type="subunit">
    <text evidence="10">Probably interacts with PlsX.</text>
</comment>
<keyword evidence="11" id="KW-0012">Acyltransferase</keyword>
<dbReference type="EMBL" id="QOUX01000037">
    <property type="protein sequence ID" value="RXJ00655.1"/>
    <property type="molecule type" value="Genomic_DNA"/>
</dbReference>
<evidence type="ECO:0000313" key="12">
    <source>
        <dbReference type="Proteomes" id="UP000290649"/>
    </source>
</evidence>
<evidence type="ECO:0000313" key="11">
    <source>
        <dbReference type="EMBL" id="RXJ00655.1"/>
    </source>
</evidence>
<comment type="function">
    <text evidence="10">Catalyzes the transfer of an acyl group from acyl-phosphate (acyl-PO(4)) to glycerol-3-phosphate (G3P) to form lysophosphatidic acid (LPA). This enzyme utilizes acyl-phosphate as fatty acyl donor, but not acyl-CoA or acyl-ACP.</text>
</comment>
<name>A0A4Q0VSY5_9BACI</name>
<keyword evidence="6 10" id="KW-0443">Lipid metabolism</keyword>
<sequence length="193" mass="20682">MELFVLLVVSYLIGSIPFALIIGKGIYKTDIRGHGSGNLGGTNTFRILGKKAGILVALGDVLKGTLAASLPFLLGLEVNPLLVGIPAVIGHCYPCFANFRGGKAMATSGGVLLVASPILFLIMFISFIVFLKLTKIVSLTSMLSAVMFHGIVIWIGDKSDAIATFILLVLIVYRHRENIARIVGKTEPKISWL</sequence>
<feature type="transmembrane region" description="Helical" evidence="10">
    <location>
        <begin position="6"/>
        <end position="27"/>
    </location>
</feature>
<evidence type="ECO:0000256" key="9">
    <source>
        <dbReference type="ARBA" id="ARBA00023264"/>
    </source>
</evidence>
<reference evidence="11 12" key="1">
    <citation type="journal article" date="2019" name="Int. J. Syst. Evol. Microbiol.">
        <title>Anaerobacillus alkaliphilus sp. nov., a novel alkaliphilic and moderately halophilic bacterium.</title>
        <authorList>
            <person name="Borsodi A.K."/>
            <person name="Aszalos J.M."/>
            <person name="Bihari P."/>
            <person name="Nagy I."/>
            <person name="Schumann P."/>
            <person name="Sproer C."/>
            <person name="Kovacs A.L."/>
            <person name="Boka K."/>
            <person name="Dobosy P."/>
            <person name="Ovari M."/>
            <person name="Szili-Kovacs T."/>
            <person name="Toth E."/>
        </authorList>
    </citation>
    <scope>NUCLEOTIDE SEQUENCE [LARGE SCALE GENOMIC DNA]</scope>
    <source>
        <strain evidence="11 12">B16-10</strain>
    </source>
</reference>
<dbReference type="GO" id="GO:0043772">
    <property type="term" value="F:acyl-phosphate glycerol-3-phosphate acyltransferase activity"/>
    <property type="evidence" value="ECO:0007669"/>
    <property type="project" value="UniProtKB-UniRule"/>
</dbReference>
<dbReference type="UniPathway" id="UPA00085"/>
<dbReference type="AlphaFoldDB" id="A0A4Q0VSY5"/>
<dbReference type="NCBIfam" id="TIGR00023">
    <property type="entry name" value="glycerol-3-phosphate 1-O-acyltransferase PlsY"/>
    <property type="match status" value="1"/>
</dbReference>
<evidence type="ECO:0000256" key="7">
    <source>
        <dbReference type="ARBA" id="ARBA00023136"/>
    </source>
</evidence>
<evidence type="ECO:0000256" key="6">
    <source>
        <dbReference type="ARBA" id="ARBA00023098"/>
    </source>
</evidence>
<feature type="transmembrane region" description="Helical" evidence="10">
    <location>
        <begin position="111"/>
        <end position="131"/>
    </location>
</feature>
<accession>A0A4Q0VSY5</accession>
<keyword evidence="7 10" id="KW-0472">Membrane</keyword>
<evidence type="ECO:0000256" key="8">
    <source>
        <dbReference type="ARBA" id="ARBA00023209"/>
    </source>
</evidence>
<evidence type="ECO:0000256" key="3">
    <source>
        <dbReference type="ARBA" id="ARBA00022679"/>
    </source>
</evidence>
<dbReference type="HAMAP" id="MF_01043">
    <property type="entry name" value="PlsY"/>
    <property type="match status" value="1"/>
</dbReference>
<comment type="caution">
    <text evidence="11">The sequence shown here is derived from an EMBL/GenBank/DDBJ whole genome shotgun (WGS) entry which is preliminary data.</text>
</comment>
<comment type="pathway">
    <text evidence="10">Lipid metabolism; phospholipid metabolism.</text>
</comment>
<proteinExistence type="inferred from homology"/>
<evidence type="ECO:0000256" key="4">
    <source>
        <dbReference type="ARBA" id="ARBA00022692"/>
    </source>
</evidence>
<organism evidence="11 12">
    <name type="scientific">Anaerobacillus alkaliphilus</name>
    <dbReference type="NCBI Taxonomy" id="1548597"/>
    <lineage>
        <taxon>Bacteria</taxon>
        <taxon>Bacillati</taxon>
        <taxon>Bacillota</taxon>
        <taxon>Bacilli</taxon>
        <taxon>Bacillales</taxon>
        <taxon>Bacillaceae</taxon>
        <taxon>Anaerobacillus</taxon>
    </lineage>
</organism>
<evidence type="ECO:0000256" key="1">
    <source>
        <dbReference type="ARBA" id="ARBA00022475"/>
    </source>
</evidence>
<keyword evidence="9 10" id="KW-1208">Phospholipid metabolism</keyword>
<comment type="catalytic activity">
    <reaction evidence="10">
        <text>an acyl phosphate + sn-glycerol 3-phosphate = a 1-acyl-sn-glycero-3-phosphate + phosphate</text>
        <dbReference type="Rhea" id="RHEA:34075"/>
        <dbReference type="ChEBI" id="CHEBI:43474"/>
        <dbReference type="ChEBI" id="CHEBI:57597"/>
        <dbReference type="ChEBI" id="CHEBI:57970"/>
        <dbReference type="ChEBI" id="CHEBI:59918"/>
        <dbReference type="EC" id="2.3.1.275"/>
    </reaction>
</comment>
<dbReference type="Proteomes" id="UP000290649">
    <property type="component" value="Unassembled WGS sequence"/>
</dbReference>
<comment type="subcellular location">
    <subcellularLocation>
        <location evidence="10">Cell membrane</location>
        <topology evidence="10">Multi-pass membrane protein</topology>
    </subcellularLocation>
</comment>
<evidence type="ECO:0000256" key="10">
    <source>
        <dbReference type="HAMAP-Rule" id="MF_01043"/>
    </source>
</evidence>
<dbReference type="PANTHER" id="PTHR30309">
    <property type="entry name" value="INNER MEMBRANE PROTEIN YGIH"/>
    <property type="match status" value="1"/>
</dbReference>
<keyword evidence="5 10" id="KW-1133">Transmembrane helix</keyword>
<comment type="similarity">
    <text evidence="10">Belongs to the PlsY family.</text>
</comment>
<keyword evidence="8 10" id="KW-0594">Phospholipid biosynthesis</keyword>
<keyword evidence="2 10" id="KW-0444">Lipid biosynthesis</keyword>
<gene>
    <name evidence="10 11" type="primary">plsY</name>
    <name evidence="11" type="ORF">DS745_11380</name>
</gene>
<dbReference type="OrthoDB" id="9777124at2"/>
<protein>
    <recommendedName>
        <fullName evidence="10">Glycerol-3-phosphate acyltransferase</fullName>
    </recommendedName>
    <alternativeName>
        <fullName evidence="10">Acyl-PO4 G3P acyltransferase</fullName>
    </alternativeName>
    <alternativeName>
        <fullName evidence="10">Acyl-phosphate--glycerol-3-phosphate acyltransferase</fullName>
    </alternativeName>
    <alternativeName>
        <fullName evidence="10">G3P acyltransferase</fullName>
        <shortName evidence="10">GPAT</shortName>
        <ecNumber evidence="10">2.3.1.275</ecNumber>
    </alternativeName>
    <alternativeName>
        <fullName evidence="10">Lysophosphatidic acid synthase</fullName>
        <shortName evidence="10">LPA synthase</shortName>
    </alternativeName>
</protein>
<feature type="transmembrane region" description="Helical" evidence="10">
    <location>
        <begin position="80"/>
        <end position="99"/>
    </location>
</feature>
<keyword evidence="1 10" id="KW-1003">Cell membrane</keyword>
<evidence type="ECO:0000256" key="2">
    <source>
        <dbReference type="ARBA" id="ARBA00022516"/>
    </source>
</evidence>
<dbReference type="InterPro" id="IPR003811">
    <property type="entry name" value="G3P_acylTferase_PlsY"/>
</dbReference>
<dbReference type="EC" id="2.3.1.275" evidence="10"/>